<dbReference type="Pfam" id="PF17293">
    <property type="entry name" value="Arm-DNA-bind_5"/>
    <property type="match status" value="1"/>
</dbReference>
<dbReference type="InterPro" id="IPR011010">
    <property type="entry name" value="DNA_brk_join_enz"/>
</dbReference>
<dbReference type="CDD" id="cd01185">
    <property type="entry name" value="INTN1_C_like"/>
    <property type="match status" value="1"/>
</dbReference>
<protein>
    <recommendedName>
        <fullName evidence="4">Tyr recombinase domain-containing protein</fullName>
    </recommendedName>
</protein>
<sequence length="405" mass="47575">MEQQAKYKFVFNRRKKELENGDKAPLELEVYFSRKERKYISTKVMLQADQWGITGRYKDKVKPSHPNYLSINQYLHSLVSDIQNFEFSLINSGRKFTKTALEDFINNKNAPFDLITFLETEAENNEHMAYGTKKEWNYTINIFKEFCGENRCEFSDFNYDKVVGFDKMLRGKGLKQNTIHKHHKNLLRFINIAIKRKYLKAEDNPYNEFSSKKVPGTRENISMEEVKRIEELEFPEIGFEQISYVRDLFLFSVYTGIRFSDLMALKEKNIELSPEGYTIRFKQTKVEYAKTTDVVLPLHLMFDGKPQDMLKKLLEKRNGSSGIIKPIANQVVNRHLKSIAVMAKTRKAISFHVARHTFGTLLADITANPYLIMELMGHSDIKTSMIYIHQSEQRLRKQLRNVKWS</sequence>
<dbReference type="Gene3D" id="1.10.443.10">
    <property type="entry name" value="Intergrase catalytic core"/>
    <property type="match status" value="1"/>
</dbReference>
<dbReference type="PROSITE" id="PS51898">
    <property type="entry name" value="TYR_RECOMBINASE"/>
    <property type="match status" value="1"/>
</dbReference>
<keyword evidence="3" id="KW-0233">DNA recombination</keyword>
<dbReference type="Proteomes" id="UP000244956">
    <property type="component" value="Unassembled WGS sequence"/>
</dbReference>
<comment type="caution">
    <text evidence="5">The sequence shown here is derived from an EMBL/GenBank/DDBJ whole genome shotgun (WGS) entry which is preliminary data.</text>
</comment>
<keyword evidence="2" id="KW-0238">DNA-binding</keyword>
<keyword evidence="6" id="KW-1185">Reference proteome</keyword>
<evidence type="ECO:0000256" key="2">
    <source>
        <dbReference type="ARBA" id="ARBA00023125"/>
    </source>
</evidence>
<dbReference type="EMBL" id="QEWP01000011">
    <property type="protein sequence ID" value="PWD98819.1"/>
    <property type="molecule type" value="Genomic_DNA"/>
</dbReference>
<dbReference type="GO" id="GO:0015074">
    <property type="term" value="P:DNA integration"/>
    <property type="evidence" value="ECO:0007669"/>
    <property type="project" value="InterPro"/>
</dbReference>
<dbReference type="AlphaFoldDB" id="A0A2U2B6W5"/>
<gene>
    <name evidence="5" type="ORF">DDZ16_13855</name>
</gene>
<evidence type="ECO:0000313" key="6">
    <source>
        <dbReference type="Proteomes" id="UP000244956"/>
    </source>
</evidence>
<organism evidence="5 6">
    <name type="scientific">Marinilabilia rubra</name>
    <dbReference type="NCBI Taxonomy" id="2162893"/>
    <lineage>
        <taxon>Bacteria</taxon>
        <taxon>Pseudomonadati</taxon>
        <taxon>Bacteroidota</taxon>
        <taxon>Bacteroidia</taxon>
        <taxon>Marinilabiliales</taxon>
        <taxon>Marinilabiliaceae</taxon>
        <taxon>Marinilabilia</taxon>
    </lineage>
</organism>
<dbReference type="GO" id="GO:0003677">
    <property type="term" value="F:DNA binding"/>
    <property type="evidence" value="ECO:0007669"/>
    <property type="project" value="UniProtKB-KW"/>
</dbReference>
<dbReference type="PANTHER" id="PTHR30349">
    <property type="entry name" value="PHAGE INTEGRASE-RELATED"/>
    <property type="match status" value="1"/>
</dbReference>
<dbReference type="InterPro" id="IPR013762">
    <property type="entry name" value="Integrase-like_cat_sf"/>
</dbReference>
<evidence type="ECO:0000256" key="3">
    <source>
        <dbReference type="ARBA" id="ARBA00023172"/>
    </source>
</evidence>
<dbReference type="InterPro" id="IPR025269">
    <property type="entry name" value="SAM-like_dom"/>
</dbReference>
<dbReference type="InterPro" id="IPR002104">
    <property type="entry name" value="Integrase_catalytic"/>
</dbReference>
<feature type="domain" description="Tyr recombinase" evidence="4">
    <location>
        <begin position="216"/>
        <end position="400"/>
    </location>
</feature>
<evidence type="ECO:0000313" key="5">
    <source>
        <dbReference type="EMBL" id="PWD98819.1"/>
    </source>
</evidence>
<proteinExistence type="inferred from homology"/>
<dbReference type="SUPFAM" id="SSF56349">
    <property type="entry name" value="DNA breaking-rejoining enzymes"/>
    <property type="match status" value="1"/>
</dbReference>
<dbReference type="Pfam" id="PF13102">
    <property type="entry name" value="Phage_int_SAM_5"/>
    <property type="match status" value="1"/>
</dbReference>
<dbReference type="PANTHER" id="PTHR30349:SF64">
    <property type="entry name" value="PROPHAGE INTEGRASE INTD-RELATED"/>
    <property type="match status" value="1"/>
</dbReference>
<dbReference type="InterPro" id="IPR050090">
    <property type="entry name" value="Tyrosine_recombinase_XerCD"/>
</dbReference>
<dbReference type="GO" id="GO:0006310">
    <property type="term" value="P:DNA recombination"/>
    <property type="evidence" value="ECO:0007669"/>
    <property type="project" value="UniProtKB-KW"/>
</dbReference>
<name>A0A2U2B6W5_9BACT</name>
<evidence type="ECO:0000259" key="4">
    <source>
        <dbReference type="PROSITE" id="PS51898"/>
    </source>
</evidence>
<dbReference type="InterPro" id="IPR010998">
    <property type="entry name" value="Integrase_recombinase_N"/>
</dbReference>
<dbReference type="RefSeq" id="WP_109265080.1">
    <property type="nucleotide sequence ID" value="NZ_QEWP01000011.1"/>
</dbReference>
<dbReference type="OrthoDB" id="1493636at2"/>
<dbReference type="Gene3D" id="1.10.150.130">
    <property type="match status" value="1"/>
</dbReference>
<evidence type="ECO:0000256" key="1">
    <source>
        <dbReference type="ARBA" id="ARBA00008857"/>
    </source>
</evidence>
<comment type="similarity">
    <text evidence="1">Belongs to the 'phage' integrase family.</text>
</comment>
<dbReference type="InterPro" id="IPR035386">
    <property type="entry name" value="Arm-DNA-bind_5"/>
</dbReference>
<reference evidence="5 6" key="1">
    <citation type="submission" date="2018-05" db="EMBL/GenBank/DDBJ databases">
        <title>Marinilabilia rubrum sp. nov., isolated from saltern sediment.</title>
        <authorList>
            <person name="Zhang R."/>
        </authorList>
    </citation>
    <scope>NUCLEOTIDE SEQUENCE [LARGE SCALE GENOMIC DNA]</scope>
    <source>
        <strain evidence="5 6">WTE16</strain>
    </source>
</reference>
<accession>A0A2U2B6W5</accession>
<dbReference type="Pfam" id="PF00589">
    <property type="entry name" value="Phage_integrase"/>
    <property type="match status" value="1"/>
</dbReference>